<dbReference type="Proteomes" id="UP000274756">
    <property type="component" value="Unassembled WGS sequence"/>
</dbReference>
<dbReference type="EMBL" id="UYYG01001150">
    <property type="protein sequence ID" value="VDN54455.1"/>
    <property type="molecule type" value="Genomic_DNA"/>
</dbReference>
<evidence type="ECO:0000313" key="3">
    <source>
        <dbReference type="Proteomes" id="UP000038040"/>
    </source>
</evidence>
<dbReference type="STRING" id="318479.A0A0N4U0I6"/>
<name>A0A0N4U0I6_DRAME</name>
<proteinExistence type="predicted"/>
<dbReference type="AlphaFoldDB" id="A0A0N4U0I6"/>
<evidence type="ECO:0000256" key="1">
    <source>
        <dbReference type="SAM" id="MobiDB-lite"/>
    </source>
</evidence>
<evidence type="ECO:0000313" key="5">
    <source>
        <dbReference type="WBParaSite" id="DME_0000006801-mRNA-1"/>
    </source>
</evidence>
<feature type="region of interest" description="Disordered" evidence="1">
    <location>
        <begin position="62"/>
        <end position="85"/>
    </location>
</feature>
<keyword evidence="4" id="KW-1185">Reference proteome</keyword>
<reference evidence="2 4" key="2">
    <citation type="submission" date="2018-11" db="EMBL/GenBank/DDBJ databases">
        <authorList>
            <consortium name="Pathogen Informatics"/>
        </authorList>
    </citation>
    <scope>NUCLEOTIDE SEQUENCE [LARGE SCALE GENOMIC DNA]</scope>
</reference>
<accession>A0A0N4U0I6</accession>
<feature type="compositionally biased region" description="Basic and acidic residues" evidence="1">
    <location>
        <begin position="118"/>
        <end position="130"/>
    </location>
</feature>
<gene>
    <name evidence="2" type="ORF">DME_LOCUS4428</name>
</gene>
<organism evidence="3 5">
    <name type="scientific">Dracunculus medinensis</name>
    <name type="common">Guinea worm</name>
    <dbReference type="NCBI Taxonomy" id="318479"/>
    <lineage>
        <taxon>Eukaryota</taxon>
        <taxon>Metazoa</taxon>
        <taxon>Ecdysozoa</taxon>
        <taxon>Nematoda</taxon>
        <taxon>Chromadorea</taxon>
        <taxon>Rhabditida</taxon>
        <taxon>Spirurina</taxon>
        <taxon>Dracunculoidea</taxon>
        <taxon>Dracunculidae</taxon>
        <taxon>Dracunculus</taxon>
    </lineage>
</organism>
<evidence type="ECO:0000313" key="2">
    <source>
        <dbReference type="EMBL" id="VDN54455.1"/>
    </source>
</evidence>
<dbReference type="OrthoDB" id="5803645at2759"/>
<feature type="compositionally biased region" description="Polar residues" evidence="1">
    <location>
        <begin position="104"/>
        <end position="117"/>
    </location>
</feature>
<dbReference type="Proteomes" id="UP000038040">
    <property type="component" value="Unplaced"/>
</dbReference>
<dbReference type="WBParaSite" id="DME_0000006801-mRNA-1">
    <property type="protein sequence ID" value="DME_0000006801-mRNA-1"/>
    <property type="gene ID" value="DME_0000006801"/>
</dbReference>
<evidence type="ECO:0000313" key="4">
    <source>
        <dbReference type="Proteomes" id="UP000274756"/>
    </source>
</evidence>
<feature type="region of interest" description="Disordered" evidence="1">
    <location>
        <begin position="99"/>
        <end position="130"/>
    </location>
</feature>
<sequence length="263" mass="30130">MKNARNIEIIMRQDSAMRSFTESVDADLPPAPVLPPSLDIDYQYPNESVQKSDTMDTIIERKTTQPDKTLGETQKYPMVVPGPGHVDAEQELHRSLLNREASSESDFGTNDSNQNNEQDNRDKKKKLDDDFREYRREYSVSSVQRPRPTTPTSWCAIESYVESFANHSPKKLQQVPEASAKMRLHGIEGFPCLGLIFTRVWLRKCPCNYSSSGKVNQMNDYDGDILDDDPLYKSIVPPVPVVHRRSSMDWENFEENRSQSEPL</sequence>
<protein>
    <submittedName>
        <fullName evidence="5">INCENP_ARK-bind domain-containing protein</fullName>
    </submittedName>
</protein>
<reference evidence="5" key="1">
    <citation type="submission" date="2017-02" db="UniProtKB">
        <authorList>
            <consortium name="WormBaseParasite"/>
        </authorList>
    </citation>
    <scope>IDENTIFICATION</scope>
</reference>